<sequence>MEDPEAGPEGAPEEKQERLTQRLSELVSQLEHMEVKSLAEYYANPRQVMFFNVVLGICRGVGFAVGASVVAALFLSVGIRVLSHFVDTPLIGKLISDIIHAMRAYESTGGALPK</sequence>
<organism evidence="2 3">
    <name type="scientific">Handelsmanbacteria sp. (strain RIFCSPLOWO2_12_FULL_64_10)</name>
    <dbReference type="NCBI Taxonomy" id="1817868"/>
    <lineage>
        <taxon>Bacteria</taxon>
        <taxon>Candidatus Handelsmaniibacteriota</taxon>
    </lineage>
</organism>
<reference evidence="2 3" key="1">
    <citation type="journal article" date="2016" name="Nat. Commun.">
        <title>Thousands of microbial genomes shed light on interconnected biogeochemical processes in an aquifer system.</title>
        <authorList>
            <person name="Anantharaman K."/>
            <person name="Brown C.T."/>
            <person name="Hug L.A."/>
            <person name="Sharon I."/>
            <person name="Castelle C.J."/>
            <person name="Probst A.J."/>
            <person name="Thomas B.C."/>
            <person name="Singh A."/>
            <person name="Wilkins M.J."/>
            <person name="Karaoz U."/>
            <person name="Brodie E.L."/>
            <person name="Williams K.H."/>
            <person name="Hubbard S.S."/>
            <person name="Banfield J.F."/>
        </authorList>
    </citation>
    <scope>NUCLEOTIDE SEQUENCE [LARGE SCALE GENOMIC DNA]</scope>
    <source>
        <strain evidence="3">RIFCSPLOWO2_12_FULL_64_10</strain>
    </source>
</reference>
<keyword evidence="1" id="KW-1133">Transmembrane helix</keyword>
<protein>
    <submittedName>
        <fullName evidence="2">Uncharacterized protein</fullName>
    </submittedName>
</protein>
<dbReference type="InterPro" id="IPR043723">
    <property type="entry name" value="DUF5665"/>
</dbReference>
<dbReference type="EMBL" id="MFKF01000427">
    <property type="protein sequence ID" value="OGG43719.1"/>
    <property type="molecule type" value="Genomic_DNA"/>
</dbReference>
<dbReference type="Pfam" id="PF18910">
    <property type="entry name" value="DUF5665"/>
    <property type="match status" value="1"/>
</dbReference>
<evidence type="ECO:0000313" key="3">
    <source>
        <dbReference type="Proteomes" id="UP000178606"/>
    </source>
</evidence>
<comment type="caution">
    <text evidence="2">The sequence shown here is derived from an EMBL/GenBank/DDBJ whole genome shotgun (WGS) entry which is preliminary data.</text>
</comment>
<keyword evidence="1" id="KW-0812">Transmembrane</keyword>
<accession>A0A1F6C3D6</accession>
<name>A0A1F6C3D6_HANXR</name>
<keyword evidence="1" id="KW-0472">Membrane</keyword>
<feature type="transmembrane region" description="Helical" evidence="1">
    <location>
        <begin position="49"/>
        <end position="75"/>
    </location>
</feature>
<dbReference type="AlphaFoldDB" id="A0A1F6C3D6"/>
<evidence type="ECO:0000313" key="2">
    <source>
        <dbReference type="EMBL" id="OGG43719.1"/>
    </source>
</evidence>
<proteinExistence type="predicted"/>
<dbReference type="Proteomes" id="UP000178606">
    <property type="component" value="Unassembled WGS sequence"/>
</dbReference>
<gene>
    <name evidence="2" type="ORF">A3F84_27400</name>
</gene>
<evidence type="ECO:0000256" key="1">
    <source>
        <dbReference type="SAM" id="Phobius"/>
    </source>
</evidence>